<name>A0A498SZD2_ACAVI</name>
<evidence type="ECO:0000256" key="1">
    <source>
        <dbReference type="SAM" id="MobiDB-lite"/>
    </source>
</evidence>
<dbReference type="EMBL" id="UPTC01006115">
    <property type="protein sequence ID" value="VBB35482.1"/>
    <property type="molecule type" value="Genomic_DNA"/>
</dbReference>
<dbReference type="AlphaFoldDB" id="A0A498SZD2"/>
<sequence length="198" mass="21865">KFVAMKNALIAFLTLLFAFSMLIAVVLLVRSHTKDSNDAMKTEASETESGEMESGEMGSNGTEFGEIESNADDSLDANNNNLDCPEVASNNTSANGGFIPHFFLRHTVDTMPPAQREILPSIPLRRRGMTQDRLISQIPPSDGELISDTMIVPSNSLRNRGMTPQFFLNYRHINNGTLPKLGRKLSSVQLRQHGMARN</sequence>
<accession>A0A498SZD2</accession>
<gene>
    <name evidence="2" type="ORF">NAV_LOCUS10273</name>
</gene>
<feature type="compositionally biased region" description="Acidic residues" evidence="1">
    <location>
        <begin position="45"/>
        <end position="54"/>
    </location>
</feature>
<protein>
    <submittedName>
        <fullName evidence="2">Uncharacterized protein</fullName>
    </submittedName>
</protein>
<evidence type="ECO:0000313" key="2">
    <source>
        <dbReference type="EMBL" id="VBB35482.1"/>
    </source>
</evidence>
<feature type="non-terminal residue" evidence="2">
    <location>
        <position position="1"/>
    </location>
</feature>
<evidence type="ECO:0000313" key="3">
    <source>
        <dbReference type="Proteomes" id="UP000276991"/>
    </source>
</evidence>
<proteinExistence type="predicted"/>
<dbReference type="Proteomes" id="UP000276991">
    <property type="component" value="Unassembled WGS sequence"/>
</dbReference>
<feature type="region of interest" description="Disordered" evidence="1">
    <location>
        <begin position="36"/>
        <end position="88"/>
    </location>
</feature>
<feature type="compositionally biased region" description="Acidic residues" evidence="1">
    <location>
        <begin position="65"/>
        <end position="75"/>
    </location>
</feature>
<organism evidence="2 3">
    <name type="scientific">Acanthocheilonema viteae</name>
    <name type="common">Filarial nematode worm</name>
    <name type="synonym">Dipetalonema viteae</name>
    <dbReference type="NCBI Taxonomy" id="6277"/>
    <lineage>
        <taxon>Eukaryota</taxon>
        <taxon>Metazoa</taxon>
        <taxon>Ecdysozoa</taxon>
        <taxon>Nematoda</taxon>
        <taxon>Chromadorea</taxon>
        <taxon>Rhabditida</taxon>
        <taxon>Spirurina</taxon>
        <taxon>Spiruromorpha</taxon>
        <taxon>Filarioidea</taxon>
        <taxon>Onchocercidae</taxon>
        <taxon>Acanthocheilonema</taxon>
    </lineage>
</organism>
<keyword evidence="3" id="KW-1185">Reference proteome</keyword>
<reference evidence="2 3" key="1">
    <citation type="submission" date="2018-08" db="EMBL/GenBank/DDBJ databases">
        <authorList>
            <person name="Laetsch R D."/>
            <person name="Stevens L."/>
            <person name="Kumar S."/>
            <person name="Blaxter L. M."/>
        </authorList>
    </citation>
    <scope>NUCLEOTIDE SEQUENCE [LARGE SCALE GENOMIC DNA]</scope>
</reference>